<keyword evidence="4 6" id="KW-0233">DNA recombination</keyword>
<keyword evidence="2 6" id="KW-0227">DNA damage</keyword>
<dbReference type="InterPro" id="IPR013849">
    <property type="entry name" value="DNA_helicase_Holl-junc_RuvA_I"/>
</dbReference>
<evidence type="ECO:0000256" key="4">
    <source>
        <dbReference type="ARBA" id="ARBA00023172"/>
    </source>
</evidence>
<comment type="domain">
    <text evidence="6">Has three domains with a flexible linker between the domains II and III and assumes an 'L' shape. Domain III is highly mobile and contacts RuvB.</text>
</comment>
<dbReference type="EMBL" id="QFOI01000010">
    <property type="protein sequence ID" value="PZP52195.1"/>
    <property type="molecule type" value="Genomic_DNA"/>
</dbReference>
<evidence type="ECO:0000313" key="9">
    <source>
        <dbReference type="Proteomes" id="UP000249645"/>
    </source>
</evidence>
<accession>A0A2W5F859</accession>
<dbReference type="GO" id="GO:0005524">
    <property type="term" value="F:ATP binding"/>
    <property type="evidence" value="ECO:0007669"/>
    <property type="project" value="InterPro"/>
</dbReference>
<name>A0A2W5F859_9SPHI</name>
<keyword evidence="1 6" id="KW-0963">Cytoplasm</keyword>
<feature type="domain" description="Helix-hairpin-helix DNA-binding motif class 1" evidence="7">
    <location>
        <begin position="107"/>
        <end position="126"/>
    </location>
</feature>
<feature type="region of interest" description="Domain III" evidence="6">
    <location>
        <begin position="152"/>
        <end position="199"/>
    </location>
</feature>
<dbReference type="InterPro" id="IPR011114">
    <property type="entry name" value="RuvA_C"/>
</dbReference>
<reference evidence="8 9" key="1">
    <citation type="submission" date="2017-11" db="EMBL/GenBank/DDBJ databases">
        <title>Infants hospitalized years apart are colonized by the same room-sourced microbial strains.</title>
        <authorList>
            <person name="Brooks B."/>
            <person name="Olm M.R."/>
            <person name="Firek B.A."/>
            <person name="Baker R."/>
            <person name="Thomas B.C."/>
            <person name="Morowitz M.J."/>
            <person name="Banfield J.F."/>
        </authorList>
    </citation>
    <scope>NUCLEOTIDE SEQUENCE [LARGE SCALE GENOMIC DNA]</scope>
    <source>
        <strain evidence="8">S2_009_000_R2_76</strain>
    </source>
</reference>
<dbReference type="GO" id="GO:0009378">
    <property type="term" value="F:four-way junction helicase activity"/>
    <property type="evidence" value="ECO:0007669"/>
    <property type="project" value="InterPro"/>
</dbReference>
<evidence type="ECO:0000256" key="3">
    <source>
        <dbReference type="ARBA" id="ARBA00023125"/>
    </source>
</evidence>
<dbReference type="SUPFAM" id="SSF50249">
    <property type="entry name" value="Nucleic acid-binding proteins"/>
    <property type="match status" value="1"/>
</dbReference>
<dbReference type="AlphaFoldDB" id="A0A2W5F859"/>
<dbReference type="InterPro" id="IPR036267">
    <property type="entry name" value="RuvA_C_sf"/>
</dbReference>
<organism evidence="8 9">
    <name type="scientific">Pseudopedobacter saltans</name>
    <dbReference type="NCBI Taxonomy" id="151895"/>
    <lineage>
        <taxon>Bacteria</taxon>
        <taxon>Pseudomonadati</taxon>
        <taxon>Bacteroidota</taxon>
        <taxon>Sphingobacteriia</taxon>
        <taxon>Sphingobacteriales</taxon>
        <taxon>Sphingobacteriaceae</taxon>
        <taxon>Pseudopedobacter</taxon>
    </lineage>
</organism>
<dbReference type="CDD" id="cd14332">
    <property type="entry name" value="UBA_RuvA_C"/>
    <property type="match status" value="1"/>
</dbReference>
<dbReference type="GO" id="GO:0006310">
    <property type="term" value="P:DNA recombination"/>
    <property type="evidence" value="ECO:0007669"/>
    <property type="project" value="UniProtKB-UniRule"/>
</dbReference>
<gene>
    <name evidence="6" type="primary">ruvA</name>
    <name evidence="8" type="ORF">DI598_01325</name>
</gene>
<dbReference type="InterPro" id="IPR012340">
    <property type="entry name" value="NA-bd_OB-fold"/>
</dbReference>
<dbReference type="Gene3D" id="2.40.50.140">
    <property type="entry name" value="Nucleic acid-binding proteins"/>
    <property type="match status" value="1"/>
</dbReference>
<dbReference type="HAMAP" id="MF_00031">
    <property type="entry name" value="DNA_HJ_migration_RuvA"/>
    <property type="match status" value="1"/>
</dbReference>
<dbReference type="NCBIfam" id="TIGR00084">
    <property type="entry name" value="ruvA"/>
    <property type="match status" value="1"/>
</dbReference>
<evidence type="ECO:0000256" key="1">
    <source>
        <dbReference type="ARBA" id="ARBA00022490"/>
    </source>
</evidence>
<evidence type="ECO:0000256" key="2">
    <source>
        <dbReference type="ARBA" id="ARBA00022763"/>
    </source>
</evidence>
<dbReference type="Pfam" id="PF07499">
    <property type="entry name" value="RuvA_C"/>
    <property type="match status" value="1"/>
</dbReference>
<feature type="domain" description="Helix-hairpin-helix DNA-binding motif class 1" evidence="7">
    <location>
        <begin position="72"/>
        <end position="91"/>
    </location>
</feature>
<evidence type="ECO:0000256" key="6">
    <source>
        <dbReference type="HAMAP-Rule" id="MF_00031"/>
    </source>
</evidence>
<dbReference type="GO" id="GO:0005737">
    <property type="term" value="C:cytoplasm"/>
    <property type="evidence" value="ECO:0007669"/>
    <property type="project" value="UniProtKB-SubCell"/>
</dbReference>
<dbReference type="SMART" id="SM00278">
    <property type="entry name" value="HhH1"/>
    <property type="match status" value="2"/>
</dbReference>
<dbReference type="Pfam" id="PF14520">
    <property type="entry name" value="HHH_5"/>
    <property type="match status" value="1"/>
</dbReference>
<comment type="caution">
    <text evidence="8">The sequence shown here is derived from an EMBL/GenBank/DDBJ whole genome shotgun (WGS) entry which is preliminary data.</text>
</comment>
<dbReference type="GO" id="GO:0006281">
    <property type="term" value="P:DNA repair"/>
    <property type="evidence" value="ECO:0007669"/>
    <property type="project" value="UniProtKB-UniRule"/>
</dbReference>
<dbReference type="SUPFAM" id="SSF46929">
    <property type="entry name" value="DNA helicase RuvA subunit, C-terminal domain"/>
    <property type="match status" value="1"/>
</dbReference>
<dbReference type="SUPFAM" id="SSF47781">
    <property type="entry name" value="RuvA domain 2-like"/>
    <property type="match status" value="1"/>
</dbReference>
<keyword evidence="5 6" id="KW-0234">DNA repair</keyword>
<dbReference type="InterPro" id="IPR003583">
    <property type="entry name" value="Hlx-hairpin-Hlx_DNA-bd_motif"/>
</dbReference>
<dbReference type="Gene3D" id="1.10.150.20">
    <property type="entry name" value="5' to 3' exonuclease, C-terminal subdomain"/>
    <property type="match status" value="1"/>
</dbReference>
<dbReference type="Pfam" id="PF01330">
    <property type="entry name" value="RuvA_N"/>
    <property type="match status" value="1"/>
</dbReference>
<dbReference type="InterPro" id="IPR010994">
    <property type="entry name" value="RuvA_2-like"/>
</dbReference>
<dbReference type="Proteomes" id="UP000249645">
    <property type="component" value="Unassembled WGS sequence"/>
</dbReference>
<dbReference type="Gene3D" id="1.10.8.10">
    <property type="entry name" value="DNA helicase RuvA subunit, C-terminal domain"/>
    <property type="match status" value="1"/>
</dbReference>
<comment type="function">
    <text evidence="6">The RuvA-RuvB-RuvC complex processes Holliday junction (HJ) DNA during genetic recombination and DNA repair, while the RuvA-RuvB complex plays an important role in the rescue of blocked DNA replication forks via replication fork reversal (RFR). RuvA specifically binds to HJ cruciform DNA, conferring on it an open structure. The RuvB hexamer acts as an ATP-dependent pump, pulling dsDNA into and through the RuvAB complex. HJ branch migration allows RuvC to scan DNA until it finds its consensus sequence, where it cleaves and resolves the cruciform DNA.</text>
</comment>
<proteinExistence type="inferred from homology"/>
<keyword evidence="3 6" id="KW-0238">DNA-binding</keyword>
<comment type="similarity">
    <text evidence="6">Belongs to the RuvA family.</text>
</comment>
<comment type="caution">
    <text evidence="6">Lacks conserved residue(s) required for the propagation of feature annotation.</text>
</comment>
<comment type="subcellular location">
    <subcellularLocation>
        <location evidence="6">Cytoplasm</location>
    </subcellularLocation>
</comment>
<protein>
    <recommendedName>
        <fullName evidence="6">Holliday junction branch migration complex subunit RuvA</fullName>
    </recommendedName>
</protein>
<dbReference type="GO" id="GO:0048476">
    <property type="term" value="C:Holliday junction resolvase complex"/>
    <property type="evidence" value="ECO:0007669"/>
    <property type="project" value="UniProtKB-UniRule"/>
</dbReference>
<sequence>MIAFLRGKFSFPSAAQTIIDVNGVGYEVQISLNTYSTIQNQQEGQLFTYLHITENAQTLYGFSTMEEKKLFLHLISVSGVGASTARMMLSGMAPEELMKSIVQNNVKQLESIKGIGKKTAERLIVELKDKLTKQFDNQKLDVLAGNITAGRHEQDALEALIALGIGRPLAEKAVQKAMSHSPESKSNVELLIKAALKNL</sequence>
<evidence type="ECO:0000259" key="7">
    <source>
        <dbReference type="SMART" id="SM00278"/>
    </source>
</evidence>
<evidence type="ECO:0000313" key="8">
    <source>
        <dbReference type="EMBL" id="PZP52195.1"/>
    </source>
</evidence>
<evidence type="ECO:0000256" key="5">
    <source>
        <dbReference type="ARBA" id="ARBA00023204"/>
    </source>
</evidence>
<dbReference type="InterPro" id="IPR000085">
    <property type="entry name" value="RuvA"/>
</dbReference>
<dbReference type="GO" id="GO:0000400">
    <property type="term" value="F:four-way junction DNA binding"/>
    <property type="evidence" value="ECO:0007669"/>
    <property type="project" value="UniProtKB-UniRule"/>
</dbReference>
<comment type="subunit">
    <text evidence="6">Homotetramer. Forms an RuvA(8)-RuvB(12)-Holliday junction (HJ) complex. HJ DNA is sandwiched between 2 RuvA tetramers; dsDNA enters through RuvA and exits via RuvB. An RuvB hexamer assembles on each DNA strand where it exits the tetramer. Each RuvB hexamer is contacted by two RuvA subunits (via domain III) on 2 adjacent RuvB subunits; this complex drives branch migration. In the full resolvosome a probable DNA-RuvA(4)-RuvB(12)-RuvC(2) complex forms which resolves the HJ.</text>
</comment>
<dbReference type="GO" id="GO:0009379">
    <property type="term" value="C:Holliday junction helicase complex"/>
    <property type="evidence" value="ECO:0007669"/>
    <property type="project" value="InterPro"/>
</dbReference>